<dbReference type="Proteomes" id="UP000270866">
    <property type="component" value="Unassembled WGS sequence"/>
</dbReference>
<comment type="caution">
    <text evidence="2">The sequence shown here is derived from an EMBL/GenBank/DDBJ whole genome shotgun (WGS) entry which is preliminary data.</text>
</comment>
<dbReference type="AlphaFoldDB" id="A0A3L6NMQ5"/>
<feature type="region of interest" description="Disordered" evidence="1">
    <location>
        <begin position="1"/>
        <end position="56"/>
    </location>
</feature>
<name>A0A3L6NMQ5_FUSOX</name>
<sequence>MSDKPVQQEAPSAETSKKQTSTSDTTKGDGSQPGGGPVPVDTISGTSGQMVKVTKP</sequence>
<evidence type="ECO:0000313" key="3">
    <source>
        <dbReference type="Proteomes" id="UP000270866"/>
    </source>
</evidence>
<protein>
    <submittedName>
        <fullName evidence="2">Uncharacterized protein</fullName>
    </submittedName>
</protein>
<evidence type="ECO:0000256" key="1">
    <source>
        <dbReference type="SAM" id="MobiDB-lite"/>
    </source>
</evidence>
<reference evidence="2 3" key="1">
    <citation type="journal article" date="2018" name="Sci. Rep.">
        <title>Characterisation of pathogen-specific regions and novel effector candidates in Fusarium oxysporum f. sp. cepae.</title>
        <authorList>
            <person name="Armitage A.D."/>
            <person name="Taylor A."/>
            <person name="Sobczyk M.K."/>
            <person name="Baxter L."/>
            <person name="Greenfield B.P."/>
            <person name="Bates H.J."/>
            <person name="Wilson F."/>
            <person name="Jackson A.C."/>
            <person name="Ott S."/>
            <person name="Harrison R.J."/>
            <person name="Clarkson J.P."/>
        </authorList>
    </citation>
    <scope>NUCLEOTIDE SEQUENCE [LARGE SCALE GENOMIC DNA]</scope>
    <source>
        <strain evidence="2 3">FoC_Fus2</strain>
    </source>
</reference>
<dbReference type="EMBL" id="MRCU01000005">
    <property type="protein sequence ID" value="RKK18889.1"/>
    <property type="molecule type" value="Genomic_DNA"/>
</dbReference>
<evidence type="ECO:0000313" key="2">
    <source>
        <dbReference type="EMBL" id="RKK18889.1"/>
    </source>
</evidence>
<proteinExistence type="predicted"/>
<feature type="compositionally biased region" description="Low complexity" evidence="1">
    <location>
        <begin position="18"/>
        <end position="30"/>
    </location>
</feature>
<organism evidence="2 3">
    <name type="scientific">Fusarium oxysporum f. sp. cepae</name>
    <dbReference type="NCBI Taxonomy" id="396571"/>
    <lineage>
        <taxon>Eukaryota</taxon>
        <taxon>Fungi</taxon>
        <taxon>Dikarya</taxon>
        <taxon>Ascomycota</taxon>
        <taxon>Pezizomycotina</taxon>
        <taxon>Sordariomycetes</taxon>
        <taxon>Hypocreomycetidae</taxon>
        <taxon>Hypocreales</taxon>
        <taxon>Nectriaceae</taxon>
        <taxon>Fusarium</taxon>
        <taxon>Fusarium oxysporum species complex</taxon>
    </lineage>
</organism>
<gene>
    <name evidence="2" type="ORF">BFJ65_g9180</name>
</gene>
<accession>A0A3L6NMQ5</accession>